<name>A4RSW8_OSTLU</name>
<dbReference type="PANTHER" id="PTHR16254">
    <property type="entry name" value="POTASSIUM/PROTON ANTIPORTER-RELATED"/>
    <property type="match status" value="1"/>
</dbReference>
<dbReference type="Proteomes" id="UP000001568">
    <property type="component" value="Chromosome 2"/>
</dbReference>
<keyword evidence="8 10" id="KW-0472">Membrane</keyword>
<feature type="transmembrane region" description="Helical" evidence="10">
    <location>
        <begin position="384"/>
        <end position="403"/>
    </location>
</feature>
<evidence type="ECO:0000256" key="1">
    <source>
        <dbReference type="ARBA" id="ARBA00004141"/>
    </source>
</evidence>
<feature type="transmembrane region" description="Helical" evidence="10">
    <location>
        <begin position="588"/>
        <end position="610"/>
    </location>
</feature>
<dbReference type="OMA" id="VREESAY"/>
<feature type="transmembrane region" description="Helical" evidence="10">
    <location>
        <begin position="537"/>
        <end position="555"/>
    </location>
</feature>
<dbReference type="InterPro" id="IPR038770">
    <property type="entry name" value="Na+/solute_symporter_sf"/>
</dbReference>
<evidence type="ECO:0000256" key="6">
    <source>
        <dbReference type="ARBA" id="ARBA00022989"/>
    </source>
</evidence>
<dbReference type="OrthoDB" id="1654420at2759"/>
<keyword evidence="3" id="KW-0050">Antiport</keyword>
<evidence type="ECO:0000313" key="13">
    <source>
        <dbReference type="Proteomes" id="UP000001568"/>
    </source>
</evidence>
<dbReference type="HOGENOM" id="CLU_005126_11_1_1"/>
<proteinExistence type="predicted"/>
<evidence type="ECO:0000256" key="5">
    <source>
        <dbReference type="ARBA" id="ARBA00022729"/>
    </source>
</evidence>
<evidence type="ECO:0000256" key="3">
    <source>
        <dbReference type="ARBA" id="ARBA00022449"/>
    </source>
</evidence>
<evidence type="ECO:0000256" key="10">
    <source>
        <dbReference type="SAM" id="Phobius"/>
    </source>
</evidence>
<dbReference type="GO" id="GO:0016020">
    <property type="term" value="C:membrane"/>
    <property type="evidence" value="ECO:0007669"/>
    <property type="project" value="UniProtKB-SubCell"/>
</dbReference>
<evidence type="ECO:0000256" key="9">
    <source>
        <dbReference type="SAM" id="MobiDB-lite"/>
    </source>
</evidence>
<organism evidence="12 13">
    <name type="scientific">Ostreococcus lucimarinus (strain CCE9901)</name>
    <dbReference type="NCBI Taxonomy" id="436017"/>
    <lineage>
        <taxon>Eukaryota</taxon>
        <taxon>Viridiplantae</taxon>
        <taxon>Chlorophyta</taxon>
        <taxon>Mamiellophyceae</taxon>
        <taxon>Mamiellales</taxon>
        <taxon>Bathycoccaceae</taxon>
        <taxon>Ostreococcus</taxon>
    </lineage>
</organism>
<dbReference type="Gramene" id="ABO94712">
    <property type="protein sequence ID" value="ABO94712"/>
    <property type="gene ID" value="OSTLU_119547"/>
</dbReference>
<feature type="transmembrane region" description="Helical" evidence="10">
    <location>
        <begin position="444"/>
        <end position="465"/>
    </location>
</feature>
<accession>A4RSW8</accession>
<keyword evidence="13" id="KW-1185">Reference proteome</keyword>
<feature type="transmembrane region" description="Helical" evidence="10">
    <location>
        <begin position="326"/>
        <end position="342"/>
    </location>
</feature>
<keyword evidence="5" id="KW-0732">Signal</keyword>
<dbReference type="KEGG" id="olu:OSTLU_119547"/>
<dbReference type="InterPro" id="IPR006153">
    <property type="entry name" value="Cation/H_exchanger_TM"/>
</dbReference>
<feature type="compositionally biased region" description="Basic and acidic residues" evidence="9">
    <location>
        <begin position="159"/>
        <end position="173"/>
    </location>
</feature>
<evidence type="ECO:0000313" key="12">
    <source>
        <dbReference type="EMBL" id="ABO94712.1"/>
    </source>
</evidence>
<evidence type="ECO:0000256" key="7">
    <source>
        <dbReference type="ARBA" id="ARBA00023065"/>
    </source>
</evidence>
<keyword evidence="6 10" id="KW-1133">Transmembrane helix</keyword>
<dbReference type="GeneID" id="5000472"/>
<feature type="transmembrane region" description="Helical" evidence="10">
    <location>
        <begin position="415"/>
        <end position="438"/>
    </location>
</feature>
<sequence length="671" mass="73041">MLMAHLSLYFSLWKIYFRLRVENFDDRLCRSGFRGIIARSSAAHSRACSMQCWRLCFIVVLVLPACAHGRGTFARQLLDSELAAADTDKERVFNKTIAAQFNTLLQKEFEDEETAVHGTATGAGRSFSNTVRSEGGTLETVIRLHRPRGGEVATEPSDDATRDLKDDASHKVVESVSTQRNEATVGETKTHIQAEKALEQLSMEGAEDSQQANRRETTLLTQLVGVKRDIDRAFGANKENSEDVDRLVDAADNEFVISNPKRGTMELQQDLRLINDLVIMLCSAAAGGSLFALLQQPLITGYLVAGSLVGPGGFGMIVELVQVETFAQFGIIFLLFGLGLEFDITKLRQVQSVAVYGGFLQMLLSMLVCGVVSDFAGASAKEGIFVGAFLSVSSTAVVGKCLIERDNLRTLCGQITMGTLILQDCTIGLLFALIPVLASSQGSTLWSFAGVVVKMIIFVLVFTLLSGIITKRIFRFVAAHSDESYQLTGVAFCLIVACASERLGLSMELGAFVAGVAVSATPYADQTLHSLEPFRNIFTALFLTSIGLIMNPYFLWLHLDVLVMSVFAVIIFKTTLIAVVVRAFGYNLYTSFTVGVSLAQVGELSFVLLSRASGANLVERKLYLLLLGTTALSLIFTPTLFRATPSLLRFAAVARFISKDELSEELSSSSK</sequence>
<feature type="transmembrane region" description="Helical" evidence="10">
    <location>
        <begin position="354"/>
        <end position="378"/>
    </location>
</feature>
<dbReference type="EMBL" id="CP000582">
    <property type="protein sequence ID" value="ABO94712.1"/>
    <property type="molecule type" value="Genomic_DNA"/>
</dbReference>
<feature type="transmembrane region" description="Helical" evidence="10">
    <location>
        <begin position="561"/>
        <end position="581"/>
    </location>
</feature>
<keyword evidence="7" id="KW-0406">Ion transport</keyword>
<dbReference type="InterPro" id="IPR045158">
    <property type="entry name" value="KEA4/5/6-like"/>
</dbReference>
<dbReference type="eggNOG" id="KOG1650">
    <property type="taxonomic scope" value="Eukaryota"/>
</dbReference>
<protein>
    <submittedName>
        <fullName evidence="12">Potassium:hydrogen antiporter, putative</fullName>
    </submittedName>
</protein>
<dbReference type="Gene3D" id="1.20.1530.20">
    <property type="match status" value="1"/>
</dbReference>
<feature type="transmembrane region" description="Helical" evidence="10">
    <location>
        <begin position="301"/>
        <end position="320"/>
    </location>
</feature>
<comment type="subcellular location">
    <subcellularLocation>
        <location evidence="1">Membrane</location>
        <topology evidence="1">Multi-pass membrane protein</topology>
    </subcellularLocation>
</comment>
<keyword evidence="2" id="KW-0813">Transport</keyword>
<dbReference type="GO" id="GO:0015386">
    <property type="term" value="F:potassium:proton antiporter activity"/>
    <property type="evidence" value="ECO:0007669"/>
    <property type="project" value="InterPro"/>
</dbReference>
<gene>
    <name evidence="12" type="primary">Kea1</name>
    <name evidence="12" type="ORF">OSTLU_119547</name>
</gene>
<feature type="region of interest" description="Disordered" evidence="9">
    <location>
        <begin position="148"/>
        <end position="189"/>
    </location>
</feature>
<keyword evidence="4 10" id="KW-0812">Transmembrane</keyword>
<evidence type="ECO:0000256" key="8">
    <source>
        <dbReference type="ARBA" id="ARBA00023136"/>
    </source>
</evidence>
<feature type="transmembrane region" description="Helical" evidence="10">
    <location>
        <begin position="622"/>
        <end position="641"/>
    </location>
</feature>
<dbReference type="RefSeq" id="XP_001416419.1">
    <property type="nucleotide sequence ID" value="XM_001416382.1"/>
</dbReference>
<reference evidence="12 13" key="1">
    <citation type="journal article" date="2007" name="Proc. Natl. Acad. Sci. U.S.A.">
        <title>The tiny eukaryote Ostreococcus provides genomic insights into the paradox of plankton speciation.</title>
        <authorList>
            <person name="Palenik B."/>
            <person name="Grimwood J."/>
            <person name="Aerts A."/>
            <person name="Rouze P."/>
            <person name="Salamov A."/>
            <person name="Putnam N."/>
            <person name="Dupont C."/>
            <person name="Jorgensen R."/>
            <person name="Derelle E."/>
            <person name="Rombauts S."/>
            <person name="Zhou K."/>
            <person name="Otillar R."/>
            <person name="Merchant S.S."/>
            <person name="Podell S."/>
            <person name="Gaasterland T."/>
            <person name="Napoli C."/>
            <person name="Gendler K."/>
            <person name="Manuell A."/>
            <person name="Tai V."/>
            <person name="Vallon O."/>
            <person name="Piganeau G."/>
            <person name="Jancek S."/>
            <person name="Heijde M."/>
            <person name="Jabbari K."/>
            <person name="Bowler C."/>
            <person name="Lohr M."/>
            <person name="Robbens S."/>
            <person name="Werner G."/>
            <person name="Dubchak I."/>
            <person name="Pazour G.J."/>
            <person name="Ren Q."/>
            <person name="Paulsen I."/>
            <person name="Delwiche C."/>
            <person name="Schmutz J."/>
            <person name="Rokhsar D."/>
            <person name="Van de Peer Y."/>
            <person name="Moreau H."/>
            <person name="Grigoriev I.V."/>
        </authorList>
    </citation>
    <scope>NUCLEOTIDE SEQUENCE [LARGE SCALE GENOMIC DNA]</scope>
    <source>
        <strain evidence="12 13">CCE9901</strain>
    </source>
</reference>
<evidence type="ECO:0000256" key="4">
    <source>
        <dbReference type="ARBA" id="ARBA00022692"/>
    </source>
</evidence>
<feature type="transmembrane region" description="Helical" evidence="10">
    <location>
        <begin position="277"/>
        <end position="294"/>
    </location>
</feature>
<feature type="domain" description="Cation/H+ exchanger transmembrane" evidence="11">
    <location>
        <begin position="286"/>
        <end position="641"/>
    </location>
</feature>
<dbReference type="Pfam" id="PF00999">
    <property type="entry name" value="Na_H_Exchanger"/>
    <property type="match status" value="1"/>
</dbReference>
<evidence type="ECO:0000256" key="2">
    <source>
        <dbReference type="ARBA" id="ARBA00022448"/>
    </source>
</evidence>
<evidence type="ECO:0000259" key="11">
    <source>
        <dbReference type="Pfam" id="PF00999"/>
    </source>
</evidence>
<dbReference type="PANTHER" id="PTHR16254:SF14">
    <property type="entry name" value="TRANSMEMBRANE AND COILED-COIL DOMAIN-CONTAINING PROTEIN 3"/>
    <property type="match status" value="1"/>
</dbReference>
<dbReference type="AlphaFoldDB" id="A4RSW8"/>